<evidence type="ECO:0000256" key="7">
    <source>
        <dbReference type="SAM" id="Phobius"/>
    </source>
</evidence>
<evidence type="ECO:0000259" key="8">
    <source>
        <dbReference type="PROSITE" id="PS50850"/>
    </source>
</evidence>
<evidence type="ECO:0000256" key="5">
    <source>
        <dbReference type="ARBA" id="ARBA00023136"/>
    </source>
</evidence>
<dbReference type="InterPro" id="IPR011701">
    <property type="entry name" value="MFS"/>
</dbReference>
<keyword evidence="5 7" id="KW-0472">Membrane</keyword>
<keyword evidence="3 7" id="KW-0812">Transmembrane</keyword>
<feature type="transmembrane region" description="Helical" evidence="7">
    <location>
        <begin position="178"/>
        <end position="201"/>
    </location>
</feature>
<dbReference type="OrthoDB" id="419616at2759"/>
<dbReference type="InterPro" id="IPR001958">
    <property type="entry name" value="Tet-R_TetA/multi-R_MdtG-like"/>
</dbReference>
<evidence type="ECO:0000256" key="6">
    <source>
        <dbReference type="SAM" id="MobiDB-lite"/>
    </source>
</evidence>
<dbReference type="PROSITE" id="PS50850">
    <property type="entry name" value="MFS"/>
    <property type="match status" value="1"/>
</dbReference>
<dbReference type="GO" id="GO:0016020">
    <property type="term" value="C:membrane"/>
    <property type="evidence" value="ECO:0007669"/>
    <property type="project" value="UniProtKB-SubCell"/>
</dbReference>
<feature type="domain" description="Major facilitator superfamily (MFS) profile" evidence="8">
    <location>
        <begin position="49"/>
        <end position="580"/>
    </location>
</feature>
<evidence type="ECO:0000256" key="1">
    <source>
        <dbReference type="ARBA" id="ARBA00004141"/>
    </source>
</evidence>
<dbReference type="CDD" id="cd17330">
    <property type="entry name" value="MFS_SLC46_TetA_like"/>
    <property type="match status" value="1"/>
</dbReference>
<feature type="region of interest" description="Disordered" evidence="6">
    <location>
        <begin position="249"/>
        <end position="297"/>
    </location>
</feature>
<dbReference type="Pfam" id="PF07690">
    <property type="entry name" value="MFS_1"/>
    <property type="match status" value="1"/>
</dbReference>
<gene>
    <name evidence="9" type="ORF">BB559_005418</name>
</gene>
<keyword evidence="4 7" id="KW-1133">Transmembrane helix</keyword>
<evidence type="ECO:0000256" key="3">
    <source>
        <dbReference type="ARBA" id="ARBA00022692"/>
    </source>
</evidence>
<feature type="transmembrane region" description="Helical" evidence="7">
    <location>
        <begin position="121"/>
        <end position="140"/>
    </location>
</feature>
<dbReference type="SUPFAM" id="SSF103473">
    <property type="entry name" value="MFS general substrate transporter"/>
    <property type="match status" value="1"/>
</dbReference>
<feature type="transmembrane region" description="Helical" evidence="7">
    <location>
        <begin position="359"/>
        <end position="380"/>
    </location>
</feature>
<comment type="caution">
    <text evidence="9">The sequence shown here is derived from an EMBL/GenBank/DDBJ whole genome shotgun (WGS) entry which is preliminary data.</text>
</comment>
<feature type="transmembrane region" description="Helical" evidence="7">
    <location>
        <begin position="434"/>
        <end position="453"/>
    </location>
</feature>
<comment type="subcellular location">
    <subcellularLocation>
        <location evidence="1">Membrane</location>
        <topology evidence="1">Multi-pass membrane protein</topology>
    </subcellularLocation>
</comment>
<dbReference type="EMBL" id="MBFT01000602">
    <property type="protein sequence ID" value="PVU88737.1"/>
    <property type="molecule type" value="Genomic_DNA"/>
</dbReference>
<feature type="transmembrane region" description="Helical" evidence="7">
    <location>
        <begin position="479"/>
        <end position="508"/>
    </location>
</feature>
<dbReference type="Gene3D" id="1.20.1250.20">
    <property type="entry name" value="MFS general substrate transporter like domains"/>
    <property type="match status" value="1"/>
</dbReference>
<dbReference type="PANTHER" id="PTHR23504">
    <property type="entry name" value="MAJOR FACILITATOR SUPERFAMILY DOMAIN-CONTAINING PROTEIN 10"/>
    <property type="match status" value="1"/>
</dbReference>
<dbReference type="InterPro" id="IPR020846">
    <property type="entry name" value="MFS_dom"/>
</dbReference>
<name>A0A2T9Y8U1_9FUNG</name>
<keyword evidence="10" id="KW-1185">Reference proteome</keyword>
<feature type="transmembrane region" description="Helical" evidence="7">
    <location>
        <begin position="221"/>
        <end position="244"/>
    </location>
</feature>
<evidence type="ECO:0000313" key="10">
    <source>
        <dbReference type="Proteomes" id="UP000245699"/>
    </source>
</evidence>
<sequence>MGNNTVSKTTLLSENNRNGYLSIQEQEQNPSNIEARPPITVITPIPWKQVIILMLVRLSDPIGSTLILPFVYQFVKRSGIAKSTGEIGWYVGILAASFSLGQSLTAIFWGQLSDRIGRRPAILYGLAGSLVATLCFGLTNNFYMALVIRSAGGLLNGNVSIIKSSLAEITDKTNRAQIFAFLPFTRNIGGIIGPLIGGLLYDPSKKIPWLFGSIPAFEKYPHLLPCLISVVLYSFGLILGITNLKETHNTELKKPKPKNNIRSKKSKKTNLKTKTQCIDKNKPTENKMSLQPKKDKDILQTSSSTLSYETEPGCSNTSSRVINKSENEVLLNADDDSSISSYSSVREERSFRDKFSSTMLTVLVTNSTMNLASSMFQNFFPVWSASDIDFGGLGFTPEDISLALSFSGMAVFYVQLVIYPYINRKYGTLATYRMGLLVSFPTSFILPIVSILAKLSNETGGIKNVIERAISLSTRSVDIYYILLWIVLELVLCVRIFGNVFSLTSVNLMITNATTSASDLGLMNGIQQVIGSLFRVIGPVLAGALWNLTLNNRLMYPFDNSFVWNLIGSLYLYTWIKSGKIPKIVNDAIIDKK</sequence>
<evidence type="ECO:0000313" key="9">
    <source>
        <dbReference type="EMBL" id="PVU88737.1"/>
    </source>
</evidence>
<reference evidence="9 10" key="1">
    <citation type="journal article" date="2018" name="MBio">
        <title>Comparative Genomics Reveals the Core Gene Toolbox for the Fungus-Insect Symbiosis.</title>
        <authorList>
            <person name="Wang Y."/>
            <person name="Stata M."/>
            <person name="Wang W."/>
            <person name="Stajich J.E."/>
            <person name="White M.M."/>
            <person name="Moncalvo J.M."/>
        </authorList>
    </citation>
    <scope>NUCLEOTIDE SEQUENCE [LARGE SCALE GENOMIC DNA]</scope>
    <source>
        <strain evidence="9 10">AUS-77-4</strain>
    </source>
</reference>
<dbReference type="GO" id="GO:0022857">
    <property type="term" value="F:transmembrane transporter activity"/>
    <property type="evidence" value="ECO:0007669"/>
    <property type="project" value="InterPro"/>
</dbReference>
<dbReference type="Proteomes" id="UP000245699">
    <property type="component" value="Unassembled WGS sequence"/>
</dbReference>
<keyword evidence="2" id="KW-0813">Transport</keyword>
<feature type="transmembrane region" description="Helical" evidence="7">
    <location>
        <begin position="400"/>
        <end position="422"/>
    </location>
</feature>
<organism evidence="9 10">
    <name type="scientific">Furculomyces boomerangus</name>
    <dbReference type="NCBI Taxonomy" id="61424"/>
    <lineage>
        <taxon>Eukaryota</taxon>
        <taxon>Fungi</taxon>
        <taxon>Fungi incertae sedis</taxon>
        <taxon>Zoopagomycota</taxon>
        <taxon>Kickxellomycotina</taxon>
        <taxon>Harpellomycetes</taxon>
        <taxon>Harpellales</taxon>
        <taxon>Harpellaceae</taxon>
        <taxon>Furculomyces</taxon>
    </lineage>
</organism>
<accession>A0A2T9Y8U1</accession>
<feature type="compositionally biased region" description="Basic residues" evidence="6">
    <location>
        <begin position="255"/>
        <end position="271"/>
    </location>
</feature>
<dbReference type="AlphaFoldDB" id="A0A2T9Y8U1"/>
<dbReference type="InterPro" id="IPR036259">
    <property type="entry name" value="MFS_trans_sf"/>
</dbReference>
<evidence type="ECO:0000256" key="4">
    <source>
        <dbReference type="ARBA" id="ARBA00022989"/>
    </source>
</evidence>
<proteinExistence type="predicted"/>
<dbReference type="PANTHER" id="PTHR23504:SF15">
    <property type="entry name" value="MAJOR FACILITATOR SUPERFAMILY (MFS) PROFILE DOMAIN-CONTAINING PROTEIN"/>
    <property type="match status" value="1"/>
</dbReference>
<protein>
    <recommendedName>
        <fullName evidence="8">Major facilitator superfamily (MFS) profile domain-containing protein</fullName>
    </recommendedName>
</protein>
<dbReference type="PRINTS" id="PR01035">
    <property type="entry name" value="TCRTETA"/>
</dbReference>
<evidence type="ECO:0000256" key="2">
    <source>
        <dbReference type="ARBA" id="ARBA00022448"/>
    </source>
</evidence>
<feature type="transmembrane region" description="Helical" evidence="7">
    <location>
        <begin position="87"/>
        <end position="109"/>
    </location>
</feature>